<comment type="caution">
    <text evidence="6">The sequence shown here is derived from an EMBL/GenBank/DDBJ whole genome shotgun (WGS) entry which is preliminary data.</text>
</comment>
<dbReference type="InterPro" id="IPR033121">
    <property type="entry name" value="PEPTIDASE_A1"/>
</dbReference>
<gene>
    <name evidence="6" type="ORF">VP01_573g11</name>
</gene>
<proteinExistence type="inferred from homology"/>
<dbReference type="STRING" id="27349.A0A0L6UIJ6"/>
<feature type="active site" evidence="3">
    <location>
        <position position="328"/>
    </location>
</feature>
<feature type="domain" description="Peptidase A1" evidence="5">
    <location>
        <begin position="117"/>
        <end position="497"/>
    </location>
</feature>
<dbReference type="EMBL" id="LAVV01010985">
    <property type="protein sequence ID" value="KNZ48351.1"/>
    <property type="molecule type" value="Genomic_DNA"/>
</dbReference>
<evidence type="ECO:0000256" key="2">
    <source>
        <dbReference type="ARBA" id="ARBA00022750"/>
    </source>
</evidence>
<keyword evidence="2 4" id="KW-0064">Aspartyl protease</keyword>
<evidence type="ECO:0000313" key="7">
    <source>
        <dbReference type="Proteomes" id="UP000037035"/>
    </source>
</evidence>
<dbReference type="Proteomes" id="UP000037035">
    <property type="component" value="Unassembled WGS sequence"/>
</dbReference>
<dbReference type="GO" id="GO:0006508">
    <property type="term" value="P:proteolysis"/>
    <property type="evidence" value="ECO:0007669"/>
    <property type="project" value="UniProtKB-KW"/>
</dbReference>
<dbReference type="FunFam" id="2.40.70.10:FF:000307">
    <property type="match status" value="1"/>
</dbReference>
<dbReference type="AlphaFoldDB" id="A0A0L6UIJ6"/>
<dbReference type="Pfam" id="PF00026">
    <property type="entry name" value="Asp"/>
    <property type="match status" value="1"/>
</dbReference>
<sequence>MSDRSKSDMGPYVQSNLPPQMQALSVQYLARKKSQRKRGLKRQLLARLAQFSPFGFVGKLASGIDRTSSAAVAPLVPIVSAAEVFSGISPAKNELTRDSNWGTSTVKTDSLQGDLLWSTTVRVGSSSQPLRINIDTGSADFFLFDPKCQSCALDTHAAFLHTQSSTFVPLLNLNFSAEFADGGGVNGYLAQDSLNLGSTVEVSNQIFGLATVVNDYWKSLGVDGLMGLGPDSLSSFPSPYNQGVFTQLIKDNALFQPVIGIALTKASVNSNGEFSFGKVNEQWIRGGASQLLWKNVTSQNFWGTELSGIFVNGKNVMGANDPPRAIVDTGTSLMLVSGQTATGIHSRIAGAVMDPSNGIWRLPCLTGTPVKAQSPPPAKPSSSWWSSIFSRSMRSSIPHRRATSGNHASKSSTPEVNSIFVELGAGLPKFGIPVSDLVYQTIPSSEATSLASDGQTKMCYSGIQAGADGFVVLGGTFIKNHYIALRRDGNSNRIGFGPRKDLPEIK</sequence>
<keyword evidence="7" id="KW-1185">Reference proteome</keyword>
<dbReference type="InterPro" id="IPR001969">
    <property type="entry name" value="Aspartic_peptidase_AS"/>
</dbReference>
<accession>A0A0L6UIJ6</accession>
<dbReference type="SUPFAM" id="SSF50630">
    <property type="entry name" value="Acid proteases"/>
    <property type="match status" value="1"/>
</dbReference>
<dbReference type="Gene3D" id="2.40.70.10">
    <property type="entry name" value="Acid Proteases"/>
    <property type="match status" value="2"/>
</dbReference>
<evidence type="ECO:0000256" key="1">
    <source>
        <dbReference type="ARBA" id="ARBA00007447"/>
    </source>
</evidence>
<keyword evidence="4" id="KW-0378">Hydrolase</keyword>
<keyword evidence="4" id="KW-0645">Protease</keyword>
<evidence type="ECO:0000256" key="4">
    <source>
        <dbReference type="RuleBase" id="RU000454"/>
    </source>
</evidence>
<dbReference type="InterPro" id="IPR001461">
    <property type="entry name" value="Aspartic_peptidase_A1"/>
</dbReference>
<dbReference type="OrthoDB" id="2747330at2759"/>
<dbReference type="InterPro" id="IPR034164">
    <property type="entry name" value="Pepsin-like_dom"/>
</dbReference>
<protein>
    <recommendedName>
        <fullName evidence="5">Peptidase A1 domain-containing protein</fullName>
    </recommendedName>
</protein>
<dbReference type="PROSITE" id="PS00141">
    <property type="entry name" value="ASP_PROTEASE"/>
    <property type="match status" value="1"/>
</dbReference>
<dbReference type="GO" id="GO:0004190">
    <property type="term" value="F:aspartic-type endopeptidase activity"/>
    <property type="evidence" value="ECO:0007669"/>
    <property type="project" value="UniProtKB-KW"/>
</dbReference>
<dbReference type="PROSITE" id="PS51767">
    <property type="entry name" value="PEPTIDASE_A1"/>
    <property type="match status" value="1"/>
</dbReference>
<comment type="similarity">
    <text evidence="1 4">Belongs to the peptidase A1 family.</text>
</comment>
<name>A0A0L6UIJ6_9BASI</name>
<evidence type="ECO:0000313" key="6">
    <source>
        <dbReference type="EMBL" id="KNZ48351.1"/>
    </source>
</evidence>
<reference evidence="6 7" key="1">
    <citation type="submission" date="2015-08" db="EMBL/GenBank/DDBJ databases">
        <title>Next Generation Sequencing and Analysis of the Genome of Puccinia sorghi L Schw, the Causal Agent of Maize Common Rust.</title>
        <authorList>
            <person name="Rochi L."/>
            <person name="Burguener G."/>
            <person name="Darino M."/>
            <person name="Turjanski A."/>
            <person name="Kreff E."/>
            <person name="Dieguez M.J."/>
            <person name="Sacco F."/>
        </authorList>
    </citation>
    <scope>NUCLEOTIDE SEQUENCE [LARGE SCALE GENOMIC DNA]</scope>
    <source>
        <strain evidence="6 7">RO10H11247</strain>
    </source>
</reference>
<evidence type="ECO:0000256" key="3">
    <source>
        <dbReference type="PIRSR" id="PIRSR601461-1"/>
    </source>
</evidence>
<feature type="active site" evidence="3">
    <location>
        <position position="135"/>
    </location>
</feature>
<evidence type="ECO:0000259" key="5">
    <source>
        <dbReference type="PROSITE" id="PS51767"/>
    </source>
</evidence>
<dbReference type="PANTHER" id="PTHR47966:SF6">
    <property type="entry name" value="PEPTIDASE A1 DOMAIN-CONTAINING PROTEIN"/>
    <property type="match status" value="1"/>
</dbReference>
<dbReference type="PANTHER" id="PTHR47966">
    <property type="entry name" value="BETA-SITE APP-CLEAVING ENZYME, ISOFORM A-RELATED"/>
    <property type="match status" value="1"/>
</dbReference>
<organism evidence="6 7">
    <name type="scientific">Puccinia sorghi</name>
    <dbReference type="NCBI Taxonomy" id="27349"/>
    <lineage>
        <taxon>Eukaryota</taxon>
        <taxon>Fungi</taxon>
        <taxon>Dikarya</taxon>
        <taxon>Basidiomycota</taxon>
        <taxon>Pucciniomycotina</taxon>
        <taxon>Pucciniomycetes</taxon>
        <taxon>Pucciniales</taxon>
        <taxon>Pucciniaceae</taxon>
        <taxon>Puccinia</taxon>
    </lineage>
</organism>
<dbReference type="CDD" id="cd05471">
    <property type="entry name" value="pepsin_like"/>
    <property type="match status" value="1"/>
</dbReference>
<dbReference type="InterPro" id="IPR021109">
    <property type="entry name" value="Peptidase_aspartic_dom_sf"/>
</dbReference>
<dbReference type="PRINTS" id="PR00792">
    <property type="entry name" value="PEPSIN"/>
</dbReference>
<dbReference type="VEuPathDB" id="FungiDB:VP01_573g11"/>